<evidence type="ECO:0000313" key="3">
    <source>
        <dbReference type="EMBL" id="HIZ37291.1"/>
    </source>
</evidence>
<dbReference type="PROSITE" id="PS51257">
    <property type="entry name" value="PROKAR_LIPOPROTEIN"/>
    <property type="match status" value="1"/>
</dbReference>
<dbReference type="SUPFAM" id="SSF53850">
    <property type="entry name" value="Periplasmic binding protein-like II"/>
    <property type="match status" value="1"/>
</dbReference>
<reference evidence="3" key="1">
    <citation type="journal article" date="2021" name="PeerJ">
        <title>Extensive microbial diversity within the chicken gut microbiome revealed by metagenomics and culture.</title>
        <authorList>
            <person name="Gilroy R."/>
            <person name="Ravi A."/>
            <person name="Getino M."/>
            <person name="Pursley I."/>
            <person name="Horton D.L."/>
            <person name="Alikhan N.F."/>
            <person name="Baker D."/>
            <person name="Gharbi K."/>
            <person name="Hall N."/>
            <person name="Watson M."/>
            <person name="Adriaenssens E.M."/>
            <person name="Foster-Nyarko E."/>
            <person name="Jarju S."/>
            <person name="Secka A."/>
            <person name="Antonio M."/>
            <person name="Oren A."/>
            <person name="Chaudhuri R.R."/>
            <person name="La Ragione R."/>
            <person name="Hildebrand F."/>
            <person name="Pallen M.J."/>
        </authorList>
    </citation>
    <scope>NUCLEOTIDE SEQUENCE</scope>
    <source>
        <strain evidence="3">ChiGjej4B4-7305</strain>
    </source>
</reference>
<dbReference type="Gene3D" id="3.40.190.150">
    <property type="entry name" value="Bordetella uptake gene, domain 1"/>
    <property type="match status" value="1"/>
</dbReference>
<dbReference type="PANTHER" id="PTHR42928">
    <property type="entry name" value="TRICARBOXYLATE-BINDING PROTEIN"/>
    <property type="match status" value="1"/>
</dbReference>
<dbReference type="Proteomes" id="UP000824037">
    <property type="component" value="Unassembled WGS sequence"/>
</dbReference>
<dbReference type="PIRSF" id="PIRSF017082">
    <property type="entry name" value="YflP"/>
    <property type="match status" value="1"/>
</dbReference>
<dbReference type="CDD" id="cd07012">
    <property type="entry name" value="PBP2_Bug_TTT"/>
    <property type="match status" value="1"/>
</dbReference>
<evidence type="ECO:0000256" key="1">
    <source>
        <dbReference type="ARBA" id="ARBA00006987"/>
    </source>
</evidence>
<dbReference type="Gene3D" id="3.40.190.10">
    <property type="entry name" value="Periplasmic binding protein-like II"/>
    <property type="match status" value="1"/>
</dbReference>
<dbReference type="PANTHER" id="PTHR42928:SF3">
    <property type="entry name" value="UPF0065 PROTEIN YFLP"/>
    <property type="match status" value="1"/>
</dbReference>
<keyword evidence="2" id="KW-0732">Signal</keyword>
<accession>A0A9D2EH44</accession>
<dbReference type="EMBL" id="DXBY01000278">
    <property type="protein sequence ID" value="HIZ37291.1"/>
    <property type="molecule type" value="Genomic_DNA"/>
</dbReference>
<dbReference type="AlphaFoldDB" id="A0A9D2EH44"/>
<protein>
    <submittedName>
        <fullName evidence="3">Tripartite tricarboxylate transporter substrate binding protein</fullName>
    </submittedName>
</protein>
<feature type="chain" id="PRO_5038973103" evidence="2">
    <location>
        <begin position="33"/>
        <end position="325"/>
    </location>
</feature>
<name>A0A9D2EH44_9MICO</name>
<evidence type="ECO:0000256" key="2">
    <source>
        <dbReference type="SAM" id="SignalP"/>
    </source>
</evidence>
<gene>
    <name evidence="3" type="ORF">H9815_16060</name>
</gene>
<sequence>MRTTPGTGRRSAARWIAAAAAAGVLLSGCGSAGPYPDGTVELMIPWSAGGGSDLSARLFVSELEEPLEATISPVNEPGANGAIGWGSLAQADNDGYDLGLLTYDVLSNEILDPTSPTLEDFDILAQYEQQELYFYVPADSPYQTAADLEGSTLTVGTSGMGGIDHQAPAALARELGVDWEYVPFDGQADGLTNLLGGNIDAFVFTPTVAAQYVEDGTLRIVGTFADERTEEYPEVETFVEQGYEVPPIASFRGIAAPAGLDEETRATLVEAIETTVENEEYLAAAEEAGNTPRYRSGEEFEAYMNELRPTIAELLQEMGLAQAAG</sequence>
<reference evidence="3" key="2">
    <citation type="submission" date="2021-04" db="EMBL/GenBank/DDBJ databases">
        <authorList>
            <person name="Gilroy R."/>
        </authorList>
    </citation>
    <scope>NUCLEOTIDE SEQUENCE</scope>
    <source>
        <strain evidence="3">ChiGjej4B4-7305</strain>
    </source>
</reference>
<organism evidence="3 4">
    <name type="scientific">Candidatus Ruania gallistercoris</name>
    <dbReference type="NCBI Taxonomy" id="2838746"/>
    <lineage>
        <taxon>Bacteria</taxon>
        <taxon>Bacillati</taxon>
        <taxon>Actinomycetota</taxon>
        <taxon>Actinomycetes</taxon>
        <taxon>Micrococcales</taxon>
        <taxon>Ruaniaceae</taxon>
        <taxon>Ruania</taxon>
    </lineage>
</organism>
<feature type="signal peptide" evidence="2">
    <location>
        <begin position="1"/>
        <end position="32"/>
    </location>
</feature>
<dbReference type="Pfam" id="PF03401">
    <property type="entry name" value="TctC"/>
    <property type="match status" value="1"/>
</dbReference>
<dbReference type="InterPro" id="IPR005064">
    <property type="entry name" value="BUG"/>
</dbReference>
<comment type="caution">
    <text evidence="3">The sequence shown here is derived from an EMBL/GenBank/DDBJ whole genome shotgun (WGS) entry which is preliminary data.</text>
</comment>
<proteinExistence type="inferred from homology"/>
<evidence type="ECO:0000313" key="4">
    <source>
        <dbReference type="Proteomes" id="UP000824037"/>
    </source>
</evidence>
<dbReference type="InterPro" id="IPR042100">
    <property type="entry name" value="Bug_dom1"/>
</dbReference>
<comment type="similarity">
    <text evidence="1">Belongs to the UPF0065 (bug) family.</text>
</comment>